<name>A0A9P6KZ33_9MICR</name>
<evidence type="ECO:0000256" key="1">
    <source>
        <dbReference type="SAM" id="MobiDB-lite"/>
    </source>
</evidence>
<feature type="compositionally biased region" description="Low complexity" evidence="1">
    <location>
        <begin position="700"/>
        <end position="710"/>
    </location>
</feature>
<evidence type="ECO:0008006" key="5">
    <source>
        <dbReference type="Google" id="ProtNLM"/>
    </source>
</evidence>
<evidence type="ECO:0000256" key="2">
    <source>
        <dbReference type="SAM" id="SignalP"/>
    </source>
</evidence>
<organism evidence="3 4">
    <name type="scientific">Nosema granulosis</name>
    <dbReference type="NCBI Taxonomy" id="83296"/>
    <lineage>
        <taxon>Eukaryota</taxon>
        <taxon>Fungi</taxon>
        <taxon>Fungi incertae sedis</taxon>
        <taxon>Microsporidia</taxon>
        <taxon>Nosematidae</taxon>
        <taxon>Nosema</taxon>
    </lineage>
</organism>
<feature type="compositionally biased region" description="Low complexity" evidence="1">
    <location>
        <begin position="721"/>
        <end position="731"/>
    </location>
</feature>
<feature type="compositionally biased region" description="Polar residues" evidence="1">
    <location>
        <begin position="658"/>
        <end position="690"/>
    </location>
</feature>
<feature type="compositionally biased region" description="Low complexity" evidence="1">
    <location>
        <begin position="987"/>
        <end position="1108"/>
    </location>
</feature>
<comment type="caution">
    <text evidence="3">The sequence shown here is derived from an EMBL/GenBank/DDBJ whole genome shotgun (WGS) entry which is preliminary data.</text>
</comment>
<gene>
    <name evidence="3" type="ORF">NGRA_1468</name>
</gene>
<reference evidence="3 4" key="1">
    <citation type="journal article" date="2020" name="Genome Biol. Evol.">
        <title>Comparative genomics of strictly vertically transmitted, feminizing microsporidia endosymbionts of amphipod crustaceans.</title>
        <authorList>
            <person name="Cormier A."/>
            <person name="Chebbi M.A."/>
            <person name="Giraud I."/>
            <person name="Wattier R."/>
            <person name="Teixeira M."/>
            <person name="Gilbert C."/>
            <person name="Rigaud T."/>
            <person name="Cordaux R."/>
        </authorList>
    </citation>
    <scope>NUCLEOTIDE SEQUENCE [LARGE SCALE GENOMIC DNA]</scope>
    <source>
        <strain evidence="3 4">Ou3-Ou53</strain>
    </source>
</reference>
<feature type="signal peptide" evidence="2">
    <location>
        <begin position="1"/>
        <end position="16"/>
    </location>
</feature>
<feature type="compositionally biased region" description="Gly residues" evidence="1">
    <location>
        <begin position="947"/>
        <end position="959"/>
    </location>
</feature>
<feature type="compositionally biased region" description="Gly residues" evidence="1">
    <location>
        <begin position="971"/>
        <end position="986"/>
    </location>
</feature>
<proteinExistence type="predicted"/>
<keyword evidence="4" id="KW-1185">Reference proteome</keyword>
<sequence length="1474" mass="154977">MINIKLFILIYSTVNALQIRLVPICQSDKLSGPPLATYFQKNTSKIVGNVNSVPAYSQIRKECVPATTGGRVQAMGSLEGTGIRSNTGILMNRGNSMVQGATVPFVNKVIQNVPVKKADAMPQRQISGTGVLQQKRITNTLPLFTAPIRMIQPSTPVKIVPVQMIPVKKITRPVTVQQPARIVPIQHKTTPLAHPIPIAAKQVPAQQPAKTIIIQSPVIQAPQVKTVQKQAATHVPQPQNSTNVPVRFVPMVVNPHKTPSTVPLKQPLAIPVPHKQPQFIPMHSLCNMNVTPMIPECVQHKISAPIINLQEIPQIAVPQTIVPKIVKNQGIHDVELIKVIEGISLVELRKLNKIVGDIFSIVNNLSSEIAKQKQETDAKFYNIFHQAYGNIMCADNPYKTNGGQQTTQSSNNHGNVCFKVICEGAECNYSQHPSTTNIPICSLGHMQGPCLYIDNNQQTVPQQTVPQQTVPQQTVPQQTVPQQTVPQQIVPQQIVPQQTVPQQIVPQQIVPQQALPLQIVPQQALPQQASNVATNTNISCTKGSNDVVCIDNENKQQNIPQSYTQNVVYTNEQPEEEEIFMKSTITMGNNESTPQVAYNNTGISYVCEQGDTECGQPQLAESIKGYVDDSIFSENNNQNENGFNYQQNSSGSASSNQYDTEGSFNKSGRSSSNHLEQSGDVSQRSSGDSNAAQEEEEVSAKSSSKLESTKGSQLLGGEQKASFFGSGASAESNKESESKEQEKEKGTEGASEQSEASTNNSKSSDSASKESSSKSSSELGMQESGNENEKGSSGESSIEKSTASNTKSSGGVEESSRSGSSSGNSESSNSSNAFSSLEGSSGSKGLEDSNASSSSTRFGSSDESGSFNGSGNSNGSNEYYNGHENSNGSGYSGASNSSNGYSNGSVGSNGYSNGSGASNSSNGYSNGSAGSNGYSNGSGASNSSNGHYGGNGFSGGSNGSGHSEGSNSSNGSGGSNGYSNGSGGSNGYSNVSGGSNSSNGHYSGSNSSGNSNGNGFSGVSNGSGQVEGSNGYSNGSNSSNSSGGSNSSNGHYGGSNSNGNSNVNGSNNSEQVEGSNGYSNGSDGSNGSNSSNGHYGGSNSNGNSNGNGYSNGSGGSNGSNSSNSSGGSNSSNGHYGGSNSSGNSNGNGFSSGSNGYSNGSGHSNDSAYSSDEMLKDNFGGLNSAHEHFNGGSSWNGSNDKGSNGGLDLFNNKLENAMDDKDHSDIWNLKYGGSSGHHSKTDSQIGGSSSKGDSLLDAILGTDDAHSKAHWKNVLLEIARNEPLFDSYSEESLGSKDLVSLLKKIEASDVCSGISDKSACLKLYNYLLMSSSSYLTSTLTSHLLSKQLSKAEFSNELDKMILRIVLSQESLKNKMSSSLSDKVSSLARSYIPDNAIMDYTPTCSYSENEIIPEKCITIMKMSDIVRGDKYDMCNYSLKNENRGSRDSSDIYCALMGPSEGKRPKNTHVYLSDILT</sequence>
<dbReference type="OrthoDB" id="10678262at2759"/>
<feature type="compositionally biased region" description="Low complexity" evidence="1">
    <location>
        <begin position="960"/>
        <end position="970"/>
    </location>
</feature>
<evidence type="ECO:0000313" key="4">
    <source>
        <dbReference type="Proteomes" id="UP000740883"/>
    </source>
</evidence>
<feature type="region of interest" description="Disordered" evidence="1">
    <location>
        <begin position="631"/>
        <end position="1171"/>
    </location>
</feature>
<feature type="compositionally biased region" description="Basic and acidic residues" evidence="1">
    <location>
        <begin position="732"/>
        <end position="747"/>
    </location>
</feature>
<evidence type="ECO:0000313" key="3">
    <source>
        <dbReference type="EMBL" id="KAF9763156.1"/>
    </source>
</evidence>
<feature type="compositionally biased region" description="Low complexity" evidence="1">
    <location>
        <begin position="635"/>
        <end position="657"/>
    </location>
</feature>
<dbReference type="EMBL" id="SBJO01000095">
    <property type="protein sequence ID" value="KAF9763156.1"/>
    <property type="molecule type" value="Genomic_DNA"/>
</dbReference>
<feature type="compositionally biased region" description="Low complexity" evidence="1">
    <location>
        <begin position="748"/>
        <end position="766"/>
    </location>
</feature>
<feature type="chain" id="PRO_5040394182" description="Polar tube protein 3" evidence="2">
    <location>
        <begin position="17"/>
        <end position="1474"/>
    </location>
</feature>
<dbReference type="Proteomes" id="UP000740883">
    <property type="component" value="Unassembled WGS sequence"/>
</dbReference>
<keyword evidence="2" id="KW-0732">Signal</keyword>
<protein>
    <recommendedName>
        <fullName evidence="5">Polar tube protein 3</fullName>
    </recommendedName>
</protein>
<feature type="compositionally biased region" description="Low complexity" evidence="1">
    <location>
        <begin position="808"/>
        <end position="844"/>
    </location>
</feature>
<feature type="compositionally biased region" description="Low complexity" evidence="1">
    <location>
        <begin position="1118"/>
        <end position="1166"/>
    </location>
</feature>
<accession>A0A9P6KZ33</accession>
<feature type="compositionally biased region" description="Low complexity" evidence="1">
    <location>
        <begin position="858"/>
        <end position="946"/>
    </location>
</feature>